<protein>
    <recommendedName>
        <fullName evidence="2">Rad50/SbcC-type AAA domain-containing protein</fullName>
    </recommendedName>
</protein>
<evidence type="ECO:0000313" key="3">
    <source>
        <dbReference type="EMBL" id="OFE12281.1"/>
    </source>
</evidence>
<dbReference type="STRING" id="1524254.PHACT_03315"/>
<evidence type="ECO:0000259" key="2">
    <source>
        <dbReference type="Pfam" id="PF13476"/>
    </source>
</evidence>
<proteinExistence type="predicted"/>
<gene>
    <name evidence="3" type="ORF">PHACT_03315</name>
</gene>
<organism evidence="3 4">
    <name type="scientific">Pseudohongiella acticola</name>
    <dbReference type="NCBI Taxonomy" id="1524254"/>
    <lineage>
        <taxon>Bacteria</taxon>
        <taxon>Pseudomonadati</taxon>
        <taxon>Pseudomonadota</taxon>
        <taxon>Gammaproteobacteria</taxon>
        <taxon>Pseudomonadales</taxon>
        <taxon>Pseudohongiellaceae</taxon>
        <taxon>Pseudohongiella</taxon>
    </lineage>
</organism>
<dbReference type="Proteomes" id="UP000175669">
    <property type="component" value="Unassembled WGS sequence"/>
</dbReference>
<dbReference type="Gene3D" id="3.40.50.300">
    <property type="entry name" value="P-loop containing nucleotide triphosphate hydrolases"/>
    <property type="match status" value="2"/>
</dbReference>
<name>A0A1E8CIJ0_9GAMM</name>
<feature type="coiled-coil region" evidence="1">
    <location>
        <begin position="225"/>
        <end position="272"/>
    </location>
</feature>
<dbReference type="GO" id="GO:0006302">
    <property type="term" value="P:double-strand break repair"/>
    <property type="evidence" value="ECO:0007669"/>
    <property type="project" value="InterPro"/>
</dbReference>
<dbReference type="PANTHER" id="PTHR32114:SF2">
    <property type="entry name" value="ABC TRANSPORTER ABCH.3"/>
    <property type="match status" value="1"/>
</dbReference>
<evidence type="ECO:0000313" key="4">
    <source>
        <dbReference type="Proteomes" id="UP000175669"/>
    </source>
</evidence>
<dbReference type="Pfam" id="PF13558">
    <property type="entry name" value="SbcC_Walker_B"/>
    <property type="match status" value="1"/>
</dbReference>
<feature type="domain" description="Rad50/SbcC-type AAA" evidence="2">
    <location>
        <begin position="6"/>
        <end position="206"/>
    </location>
</feature>
<dbReference type="InterPro" id="IPR038729">
    <property type="entry name" value="Rad50/SbcC_AAA"/>
</dbReference>
<accession>A0A1E8CIJ0</accession>
<feature type="coiled-coil region" evidence="1">
    <location>
        <begin position="448"/>
        <end position="506"/>
    </location>
</feature>
<keyword evidence="1" id="KW-0175">Coiled coil</keyword>
<dbReference type="SUPFAM" id="SSF52540">
    <property type="entry name" value="P-loop containing nucleoside triphosphate hydrolases"/>
    <property type="match status" value="1"/>
</dbReference>
<dbReference type="EMBL" id="MASR01000001">
    <property type="protein sequence ID" value="OFE12281.1"/>
    <property type="molecule type" value="Genomic_DNA"/>
</dbReference>
<dbReference type="PANTHER" id="PTHR32114">
    <property type="entry name" value="ABC TRANSPORTER ABCH.3"/>
    <property type="match status" value="1"/>
</dbReference>
<evidence type="ECO:0000256" key="1">
    <source>
        <dbReference type="SAM" id="Coils"/>
    </source>
</evidence>
<keyword evidence="4" id="KW-1185">Reference proteome</keyword>
<dbReference type="GO" id="GO:0016887">
    <property type="term" value="F:ATP hydrolysis activity"/>
    <property type="evidence" value="ECO:0007669"/>
    <property type="project" value="InterPro"/>
</dbReference>
<dbReference type="OrthoDB" id="9795626at2"/>
<dbReference type="Pfam" id="PF13476">
    <property type="entry name" value="AAA_23"/>
    <property type="match status" value="1"/>
</dbReference>
<dbReference type="AlphaFoldDB" id="A0A1E8CIJ0"/>
<reference evidence="4" key="1">
    <citation type="submission" date="2016-07" db="EMBL/GenBank/DDBJ databases">
        <authorList>
            <person name="Florea S."/>
            <person name="Webb J.S."/>
            <person name="Jaromczyk J."/>
            <person name="Schardl C.L."/>
        </authorList>
    </citation>
    <scope>NUCLEOTIDE SEQUENCE [LARGE SCALE GENOMIC DNA]</scope>
    <source>
        <strain evidence="4">KCTC 42131</strain>
    </source>
</reference>
<feature type="coiled-coil region" evidence="1">
    <location>
        <begin position="576"/>
        <end position="746"/>
    </location>
</feature>
<dbReference type="RefSeq" id="WP_070115904.1">
    <property type="nucleotide sequence ID" value="NZ_MASR01000001.1"/>
</dbReference>
<sequence>MRILAVRFKNLNSLAGEWEVDFSDPAYTSDGIFAITGPTGAGKTTLLDALCLALYRQTPRLGDITVTSNEIMTRQTGECFAEVKFCTQNGTYLAHWSQRRARKQPDGKLQPAKHEISDAESGKIIDSKFSTVDKRIEEITGMDFGRFTQSMLLAQGGFAAFLRANADARAPILEKITGTAIYSAISISVHERRQQEEQTLKLLTAEQDGMRLLSPETEAELSTEAARLTDQLNAEAATADALREQLQWQKRCLQLEQQRARLEQDLLSWQQQDTAFSVERDQLADAMRALELAAPHATLLTMRKDQQQEQQTLTQDQATLPTLTEKRNAQQAQVEQLNKIRAETESELERARPTLKKVHVLDSRLHEARQSLQTQQRLLDDRVSTLHQHKPRLDLSIYNNHQQAQDDYQRAVDATTQAQLQLDNIAQGSKAAQWRDQRDALGEQISSTEKLQQRMTEHAQQTQQLQQLSADLENANTELEHRNADLKHAEELLLAHRSTLNALQNQRALQQRIVNLETMRSELEAGSPCPLCGASDHPFADHAPDTDINSLTQNIRTQEQQTNTSEQHRNAAQVAQAQCTTTIDNLNRQYKKLEQTLQALMQEITDTCRQLTLNNSVDAVAERQHVLQQRKQEITRTLQEIDDLEAALKRTQQHQHLAKLIAEAVILRDECQNLQQKLDALHNERHELLQDKDPDQEETRMQAQINTAQATLTSAQQQWQQHQNQLEQLQHQIRTQESSLESRAQKLKQAEQTFISSLQQHAFANEDVFVAAQLTEPERRALTRKADALQQKGIELRAALAQSRQELEQEQLRALTDQSMDEIQQSWQAQETTVSTLRETLGALRQRLQDNAEARKQQQTLAGDIDRQKSEVERWRRLHALIGSNDGKKFRNFAQGLTFELMIQHANLQLQKMTDRYLLQRDQDQPLDLNVIDNYQAGEVRSTKNLSGGESFIVSLALALGLSRMASHNVRVDSLFLDEGFGTLDEEALDTALETLGSLQQEGKLIGVISHVAALKERIATQINVSPLAGGRSTISGPGCRNIQ</sequence>
<comment type="caution">
    <text evidence="3">The sequence shown here is derived from an EMBL/GenBank/DDBJ whole genome shotgun (WGS) entry which is preliminary data.</text>
</comment>
<dbReference type="InterPro" id="IPR027417">
    <property type="entry name" value="P-loop_NTPase"/>
</dbReference>